<dbReference type="AlphaFoldDB" id="A0A1J3EB01"/>
<organism evidence="3">
    <name type="scientific">Noccaea caerulescens</name>
    <name type="common">Alpine penny-cress</name>
    <name type="synonym">Thlaspi caerulescens</name>
    <dbReference type="NCBI Taxonomy" id="107243"/>
    <lineage>
        <taxon>Eukaryota</taxon>
        <taxon>Viridiplantae</taxon>
        <taxon>Streptophyta</taxon>
        <taxon>Embryophyta</taxon>
        <taxon>Tracheophyta</taxon>
        <taxon>Spermatophyta</taxon>
        <taxon>Magnoliopsida</taxon>
        <taxon>eudicotyledons</taxon>
        <taxon>Gunneridae</taxon>
        <taxon>Pentapetalae</taxon>
        <taxon>rosids</taxon>
        <taxon>malvids</taxon>
        <taxon>Brassicales</taxon>
        <taxon>Brassicaceae</taxon>
        <taxon>Coluteocarpeae</taxon>
        <taxon>Noccaea</taxon>
    </lineage>
</organism>
<dbReference type="PANTHER" id="PTHR37206:SF5">
    <property type="entry name" value="TRANSMEMBRANE PROTEIN"/>
    <property type="match status" value="1"/>
</dbReference>
<evidence type="ECO:0000313" key="4">
    <source>
        <dbReference type="EMBL" id="JAU68431.1"/>
    </source>
</evidence>
<sequence>MAEDDDLYCQQELIGPLDPSLSMVFIRDSPISAKDDLVVFPPTSHENLLVASSVYGVDRYLESLSESESPSSSSKSSASSSSFSLSPSDSDGQSPLTSSEFDRKPPPENEEKSPPSPSTDSDGQPPLTECQFDRKSPPQSPTGQSGKSPPCISNGKSSSKSLYREIDIFHDGWELVLVRVYSKLKSLVTWFSTTLRSFYPVLAIAIWWWMRVRARRKRVKGETTDRLRDVIKEKDERIVQLLHQIAQMNELLIKHHKDIVSRR</sequence>
<feature type="region of interest" description="Disordered" evidence="1">
    <location>
        <begin position="65"/>
        <end position="158"/>
    </location>
</feature>
<protein>
    <submittedName>
        <fullName evidence="3">Uncharacterized protein</fullName>
    </submittedName>
</protein>
<name>A0A1J3EB01_NOCCA</name>
<dbReference type="EMBL" id="GEVK01023526">
    <property type="protein sequence ID" value="JAU29306.1"/>
    <property type="molecule type" value="Transcribed_RNA"/>
</dbReference>
<dbReference type="PANTHER" id="PTHR37206">
    <property type="entry name" value="TRANSMEMBRANE PROTEIN"/>
    <property type="match status" value="1"/>
</dbReference>
<gene>
    <name evidence="3" type="ORF">LC_TR13374_c0_g1_i1_g.46494</name>
    <name evidence="4" type="ORF">LE_TR19863_c0_g1_i1_g.63632</name>
</gene>
<evidence type="ECO:0000256" key="1">
    <source>
        <dbReference type="SAM" id="MobiDB-lite"/>
    </source>
</evidence>
<keyword evidence="2" id="KW-0812">Transmembrane</keyword>
<evidence type="ECO:0000313" key="3">
    <source>
        <dbReference type="EMBL" id="JAU29306.1"/>
    </source>
</evidence>
<feature type="transmembrane region" description="Helical" evidence="2">
    <location>
        <begin position="187"/>
        <end position="210"/>
    </location>
</feature>
<dbReference type="EMBL" id="GEVL01008910">
    <property type="protein sequence ID" value="JAU68431.1"/>
    <property type="molecule type" value="Transcribed_RNA"/>
</dbReference>
<keyword evidence="2" id="KW-0472">Membrane</keyword>
<feature type="compositionally biased region" description="Low complexity" evidence="1">
    <location>
        <begin position="65"/>
        <end position="95"/>
    </location>
</feature>
<feature type="compositionally biased region" description="Basic and acidic residues" evidence="1">
    <location>
        <begin position="100"/>
        <end position="113"/>
    </location>
</feature>
<reference evidence="3" key="1">
    <citation type="submission" date="2016-07" db="EMBL/GenBank/DDBJ databases">
        <title>De novo transcriptome assembly of four accessions of the metal hyperaccumulator plant Noccaea caerulescens.</title>
        <authorList>
            <person name="Blande D."/>
            <person name="Halimaa P."/>
            <person name="Tervahauta A.I."/>
            <person name="Aarts M.G."/>
            <person name="Karenlampi S.O."/>
        </authorList>
    </citation>
    <scope>NUCLEOTIDE SEQUENCE</scope>
</reference>
<accession>A0A1J3EB01</accession>
<proteinExistence type="predicted"/>
<evidence type="ECO:0000256" key="2">
    <source>
        <dbReference type="SAM" id="Phobius"/>
    </source>
</evidence>
<keyword evidence="2" id="KW-1133">Transmembrane helix</keyword>